<dbReference type="Gene3D" id="2.60.40.760">
    <property type="entry name" value="Expansin, cellulose-binding-like domain"/>
    <property type="match status" value="1"/>
</dbReference>
<dbReference type="InterPro" id="IPR009009">
    <property type="entry name" value="RlpA-like_DPBB"/>
</dbReference>
<evidence type="ECO:0000256" key="4">
    <source>
        <dbReference type="SAM" id="SignalP"/>
    </source>
</evidence>
<sequence>GVSSIVYHYHHQCEMMKTFPLLLVAAVAVSCCCWGFEEEELEWRPATATWYGSPDGDGSDGGACGYGSLVDMKPFRKRVGAVSPVLFKGGEGCGACYKVKCLDDSICADRAVTVIVTDECPGGYCAFGRTHFDLSGSAFGRMAVAGQASSLLNTGEIPILYRRTICKYPGRNVTFHVNEGSTDYWFSILIEYEGGDGDVGAVHLKE</sequence>
<feature type="non-terminal residue" evidence="6">
    <location>
        <position position="1"/>
    </location>
</feature>
<dbReference type="AlphaFoldDB" id="A0AA38GNQ7"/>
<evidence type="ECO:0000313" key="7">
    <source>
        <dbReference type="Proteomes" id="UP000824469"/>
    </source>
</evidence>
<dbReference type="OMA" id="MHIQQAG"/>
<comment type="caution">
    <text evidence="6">The sequence shown here is derived from an EMBL/GenBank/DDBJ whole genome shotgun (WGS) entry which is preliminary data.</text>
</comment>
<dbReference type="PRINTS" id="PR00829">
    <property type="entry name" value="LOLP1ALLERGN"/>
</dbReference>
<evidence type="ECO:0000313" key="6">
    <source>
        <dbReference type="EMBL" id="KAH9325483.1"/>
    </source>
</evidence>
<dbReference type="PRINTS" id="PR01225">
    <property type="entry name" value="EXPANSNFAMLY"/>
</dbReference>
<feature type="non-terminal residue" evidence="6">
    <location>
        <position position="206"/>
    </location>
</feature>
<evidence type="ECO:0000259" key="5">
    <source>
        <dbReference type="PROSITE" id="PS50842"/>
    </source>
</evidence>
<evidence type="ECO:0000256" key="2">
    <source>
        <dbReference type="ARBA" id="ARBA00022525"/>
    </source>
</evidence>
<keyword evidence="2" id="KW-0964">Secreted</keyword>
<feature type="signal peptide" evidence="4">
    <location>
        <begin position="1"/>
        <end position="35"/>
    </location>
</feature>
<proteinExistence type="inferred from homology"/>
<dbReference type="GO" id="GO:0006949">
    <property type="term" value="P:syncytium formation"/>
    <property type="evidence" value="ECO:0007669"/>
    <property type="project" value="TreeGrafter"/>
</dbReference>
<accession>A0AA38GNQ7</accession>
<dbReference type="InterPro" id="IPR007118">
    <property type="entry name" value="Expan_Lol_pI"/>
</dbReference>
<reference evidence="6 7" key="1">
    <citation type="journal article" date="2021" name="Nat. Plants">
        <title>The Taxus genome provides insights into paclitaxel biosynthesis.</title>
        <authorList>
            <person name="Xiong X."/>
            <person name="Gou J."/>
            <person name="Liao Q."/>
            <person name="Li Y."/>
            <person name="Zhou Q."/>
            <person name="Bi G."/>
            <person name="Li C."/>
            <person name="Du R."/>
            <person name="Wang X."/>
            <person name="Sun T."/>
            <person name="Guo L."/>
            <person name="Liang H."/>
            <person name="Lu P."/>
            <person name="Wu Y."/>
            <person name="Zhang Z."/>
            <person name="Ro D.K."/>
            <person name="Shang Y."/>
            <person name="Huang S."/>
            <person name="Yan J."/>
        </authorList>
    </citation>
    <scope>NUCLEOTIDE SEQUENCE [LARGE SCALE GENOMIC DNA]</scope>
    <source>
        <strain evidence="6">Ta-2019</strain>
    </source>
</reference>
<dbReference type="GO" id="GO:0009506">
    <property type="term" value="C:plasmodesma"/>
    <property type="evidence" value="ECO:0007669"/>
    <property type="project" value="TreeGrafter"/>
</dbReference>
<dbReference type="InterPro" id="IPR036749">
    <property type="entry name" value="Expansin_CBD_sf"/>
</dbReference>
<dbReference type="GO" id="GO:0005576">
    <property type="term" value="C:extracellular region"/>
    <property type="evidence" value="ECO:0007669"/>
    <property type="project" value="UniProtKB-SubCell"/>
</dbReference>
<dbReference type="Pfam" id="PF01357">
    <property type="entry name" value="Expansin_C"/>
    <property type="match status" value="1"/>
</dbReference>
<dbReference type="Proteomes" id="UP000824469">
    <property type="component" value="Unassembled WGS sequence"/>
</dbReference>
<comment type="similarity">
    <text evidence="3">Belongs to the expansin family.</text>
</comment>
<keyword evidence="7" id="KW-1185">Reference proteome</keyword>
<dbReference type="InterPro" id="IPR036908">
    <property type="entry name" value="RlpA-like_sf"/>
</dbReference>
<dbReference type="Pfam" id="PF03330">
    <property type="entry name" value="DPBB_1"/>
    <property type="match status" value="1"/>
</dbReference>
<feature type="chain" id="PRO_5041446002" description="Expansin-like EG45 domain-containing protein" evidence="4">
    <location>
        <begin position="36"/>
        <end position="206"/>
    </location>
</feature>
<protein>
    <recommendedName>
        <fullName evidence="5">Expansin-like EG45 domain-containing protein</fullName>
    </recommendedName>
</protein>
<evidence type="ECO:0000256" key="3">
    <source>
        <dbReference type="RuleBase" id="RU003460"/>
    </source>
</evidence>
<feature type="domain" description="Expansin-like EG45" evidence="5">
    <location>
        <begin position="61"/>
        <end position="171"/>
    </location>
</feature>
<name>A0AA38GNQ7_TAXCH</name>
<dbReference type="EMBL" id="JAHRHJ020000002">
    <property type="protein sequence ID" value="KAH9325483.1"/>
    <property type="molecule type" value="Genomic_DNA"/>
</dbReference>
<dbReference type="PANTHER" id="PTHR31692">
    <property type="entry name" value="EXPANSIN-B3"/>
    <property type="match status" value="1"/>
</dbReference>
<dbReference type="InterPro" id="IPR007112">
    <property type="entry name" value="Expansin/allergen_DPBB_dom"/>
</dbReference>
<dbReference type="Gene3D" id="2.40.40.10">
    <property type="entry name" value="RlpA-like domain"/>
    <property type="match status" value="1"/>
</dbReference>
<dbReference type="SUPFAM" id="SSF50685">
    <property type="entry name" value="Barwin-like endoglucanases"/>
    <property type="match status" value="1"/>
</dbReference>
<gene>
    <name evidence="6" type="ORF">KI387_005661</name>
</gene>
<keyword evidence="4" id="KW-0732">Signal</keyword>
<dbReference type="InterPro" id="IPR007117">
    <property type="entry name" value="Expansin_CBD"/>
</dbReference>
<dbReference type="PROSITE" id="PS50842">
    <property type="entry name" value="EXPANSIN_EG45"/>
    <property type="match status" value="1"/>
</dbReference>
<dbReference type="SMART" id="SM00837">
    <property type="entry name" value="DPBB_1"/>
    <property type="match status" value="1"/>
</dbReference>
<dbReference type="InterPro" id="IPR005795">
    <property type="entry name" value="LolPI"/>
</dbReference>
<organism evidence="6 7">
    <name type="scientific">Taxus chinensis</name>
    <name type="common">Chinese yew</name>
    <name type="synonym">Taxus wallichiana var. chinensis</name>
    <dbReference type="NCBI Taxonomy" id="29808"/>
    <lineage>
        <taxon>Eukaryota</taxon>
        <taxon>Viridiplantae</taxon>
        <taxon>Streptophyta</taxon>
        <taxon>Embryophyta</taxon>
        <taxon>Tracheophyta</taxon>
        <taxon>Spermatophyta</taxon>
        <taxon>Pinopsida</taxon>
        <taxon>Pinidae</taxon>
        <taxon>Conifers II</taxon>
        <taxon>Cupressales</taxon>
        <taxon>Taxaceae</taxon>
        <taxon>Taxus</taxon>
    </lineage>
</organism>
<comment type="subcellular location">
    <subcellularLocation>
        <location evidence="1">Secreted</location>
    </subcellularLocation>
</comment>
<evidence type="ECO:0000256" key="1">
    <source>
        <dbReference type="ARBA" id="ARBA00004613"/>
    </source>
</evidence>
<dbReference type="CDD" id="cd22275">
    <property type="entry name" value="DPBB_EXPB_N"/>
    <property type="match status" value="1"/>
</dbReference>
<dbReference type="PANTHER" id="PTHR31692:SF5">
    <property type="entry name" value="EXPANSIN-B3"/>
    <property type="match status" value="1"/>
</dbReference>